<protein>
    <submittedName>
        <fullName evidence="2">Oxidoreductase</fullName>
    </submittedName>
</protein>
<dbReference type="SUPFAM" id="SSF51735">
    <property type="entry name" value="NAD(P)-binding Rossmann-fold domains"/>
    <property type="match status" value="1"/>
</dbReference>
<dbReference type="NCBIfam" id="TIGR02823">
    <property type="entry name" value="oxido_YhdH"/>
    <property type="match status" value="1"/>
</dbReference>
<evidence type="ECO:0000313" key="2">
    <source>
        <dbReference type="EMBL" id="RAK55756.1"/>
    </source>
</evidence>
<dbReference type="EMBL" id="QFYQ01000001">
    <property type="protein sequence ID" value="RAK55756.1"/>
    <property type="molecule type" value="Genomic_DNA"/>
</dbReference>
<dbReference type="SUPFAM" id="SSF50129">
    <property type="entry name" value="GroES-like"/>
    <property type="match status" value="1"/>
</dbReference>
<dbReference type="InterPro" id="IPR011032">
    <property type="entry name" value="GroES-like_sf"/>
</dbReference>
<dbReference type="Pfam" id="PF00107">
    <property type="entry name" value="ADH_zinc_N"/>
    <property type="match status" value="1"/>
</dbReference>
<comment type="caution">
    <text evidence="2">The sequence shown here is derived from an EMBL/GenBank/DDBJ whole genome shotgun (WGS) entry which is preliminary data.</text>
</comment>
<dbReference type="PANTHER" id="PTHR43677:SF1">
    <property type="entry name" value="ACRYLYL-COA REDUCTASE ACUI-RELATED"/>
    <property type="match status" value="1"/>
</dbReference>
<dbReference type="GO" id="GO:0043957">
    <property type="term" value="F:acryloyl-CoA reductase (NADPH) activity"/>
    <property type="evidence" value="ECO:0007669"/>
    <property type="project" value="TreeGrafter"/>
</dbReference>
<keyword evidence="3" id="KW-1185">Reference proteome</keyword>
<dbReference type="AlphaFoldDB" id="A0A328APJ6"/>
<reference evidence="3" key="1">
    <citation type="submission" date="2018-05" db="EMBL/GenBank/DDBJ databases">
        <authorList>
            <person name="Li X."/>
        </authorList>
    </citation>
    <scope>NUCLEOTIDE SEQUENCE [LARGE SCALE GENOMIC DNA]</scope>
    <source>
        <strain evidence="3">LX32</strain>
    </source>
</reference>
<dbReference type="InterPro" id="IPR013154">
    <property type="entry name" value="ADH-like_N"/>
</dbReference>
<dbReference type="OrthoDB" id="9782155at2"/>
<dbReference type="InterPro" id="IPR013149">
    <property type="entry name" value="ADH-like_C"/>
</dbReference>
<feature type="domain" description="Enoyl reductase (ER)" evidence="1">
    <location>
        <begin position="16"/>
        <end position="327"/>
    </location>
</feature>
<dbReference type="RefSeq" id="WP_111529504.1">
    <property type="nucleotide sequence ID" value="NZ_JBHRSG010000003.1"/>
</dbReference>
<dbReference type="InterPro" id="IPR020843">
    <property type="entry name" value="ER"/>
</dbReference>
<dbReference type="Gene3D" id="3.90.180.10">
    <property type="entry name" value="Medium-chain alcohol dehydrogenases, catalytic domain"/>
    <property type="match status" value="1"/>
</dbReference>
<evidence type="ECO:0000313" key="3">
    <source>
        <dbReference type="Proteomes" id="UP000249254"/>
    </source>
</evidence>
<evidence type="ECO:0000259" key="1">
    <source>
        <dbReference type="SMART" id="SM00829"/>
    </source>
</evidence>
<name>A0A328APJ6_9CAUL</name>
<gene>
    <name evidence="2" type="ORF">DJ017_15175</name>
</gene>
<proteinExistence type="predicted"/>
<dbReference type="PANTHER" id="PTHR43677">
    <property type="entry name" value="SHORT-CHAIN DEHYDROGENASE/REDUCTASE"/>
    <property type="match status" value="1"/>
</dbReference>
<dbReference type="Pfam" id="PF08240">
    <property type="entry name" value="ADH_N"/>
    <property type="match status" value="1"/>
</dbReference>
<dbReference type="InterPro" id="IPR014188">
    <property type="entry name" value="Acrylyl-CoA_reductase_AcuI"/>
</dbReference>
<dbReference type="Proteomes" id="UP000249254">
    <property type="component" value="Unassembled WGS sequence"/>
</dbReference>
<dbReference type="InterPro" id="IPR036291">
    <property type="entry name" value="NAD(P)-bd_dom_sf"/>
</dbReference>
<accession>A0A328APJ6</accession>
<dbReference type="SMART" id="SM00829">
    <property type="entry name" value="PKS_ER"/>
    <property type="match status" value="1"/>
</dbReference>
<dbReference type="CDD" id="cd08288">
    <property type="entry name" value="MDR_yhdh"/>
    <property type="match status" value="1"/>
</dbReference>
<sequence>MSQTFRALRVHKTDAGQELRFEDLTLADLGEGDVVVRVDHSTVNFKDGLALTGKSPVVRAFPLVPGIDFAGVVESSDHAEFKAGDRVVLNGWGVGEGHNGGYAQMARVKGDWLVKLPDAISNAHAMAIGTAGYTALLCVLGLERLGVTPQKGEVLVTGAAGGVGSVAIAVLSKLGYTVVASSRRKETEGDYLRGLGAADVVDAADFQGPARPLAKERWAGAVDAVGSHTLANVLSQTRYGGVVTACGLAQGMDLPGSVAPFILRGVTLAGIDSVMRPKPDRVEAWNRLAKDLDLAKLDAMTSRASLADLPRLGTEILEGKVRGRVVVDVNA</sequence>
<dbReference type="Gene3D" id="3.40.50.720">
    <property type="entry name" value="NAD(P)-binding Rossmann-like Domain"/>
    <property type="match status" value="1"/>
</dbReference>
<dbReference type="InterPro" id="IPR051397">
    <property type="entry name" value="Zn-ADH-like_protein"/>
</dbReference>
<organism evidence="2 3">
    <name type="scientific">Phenylobacterium soli</name>
    <dbReference type="NCBI Taxonomy" id="2170551"/>
    <lineage>
        <taxon>Bacteria</taxon>
        <taxon>Pseudomonadati</taxon>
        <taxon>Pseudomonadota</taxon>
        <taxon>Alphaproteobacteria</taxon>
        <taxon>Caulobacterales</taxon>
        <taxon>Caulobacteraceae</taxon>
        <taxon>Phenylobacterium</taxon>
    </lineage>
</organism>